<dbReference type="PANTHER" id="PTHR14186">
    <property type="entry name" value="INSULIN-LIKE GROWTH FACTOR BINDING PROTEIN-RELATED"/>
    <property type="match status" value="1"/>
</dbReference>
<feature type="non-terminal residue" evidence="5">
    <location>
        <position position="111"/>
    </location>
</feature>
<accession>A0A6S7JLI0</accession>
<dbReference type="GO" id="GO:0005576">
    <property type="term" value="C:extracellular region"/>
    <property type="evidence" value="ECO:0007669"/>
    <property type="project" value="UniProtKB-SubCell"/>
</dbReference>
<comment type="subcellular location">
    <subcellularLocation>
        <location evidence="1">Secreted</location>
    </subcellularLocation>
</comment>
<dbReference type="Pfam" id="PF00219">
    <property type="entry name" value="IGFBP"/>
    <property type="match status" value="1"/>
</dbReference>
<protein>
    <submittedName>
        <fullName evidence="5">Cysteine-rich motor neuron 1 isoform X2</fullName>
    </submittedName>
</protein>
<dbReference type="PANTHER" id="PTHR14186:SF19">
    <property type="entry name" value="INSULIN-LIKE GROWTH FACTOR-BINDING PROTEIN 7"/>
    <property type="match status" value="1"/>
</dbReference>
<dbReference type="InterPro" id="IPR000867">
    <property type="entry name" value="IGFBP-like"/>
</dbReference>
<evidence type="ECO:0000256" key="4">
    <source>
        <dbReference type="ARBA" id="ARBA00023157"/>
    </source>
</evidence>
<dbReference type="InterPro" id="IPR009030">
    <property type="entry name" value="Growth_fac_rcpt_cys_sf"/>
</dbReference>
<dbReference type="GO" id="GO:0001558">
    <property type="term" value="P:regulation of cell growth"/>
    <property type="evidence" value="ECO:0007669"/>
    <property type="project" value="InterPro"/>
</dbReference>
<dbReference type="EMBL" id="CACRXK020017839">
    <property type="protein sequence ID" value="CAB4031711.1"/>
    <property type="molecule type" value="Genomic_DNA"/>
</dbReference>
<evidence type="ECO:0000313" key="6">
    <source>
        <dbReference type="Proteomes" id="UP001152795"/>
    </source>
</evidence>
<keyword evidence="3" id="KW-0732">Signal</keyword>
<dbReference type="Proteomes" id="UP001152795">
    <property type="component" value="Unassembled WGS sequence"/>
</dbReference>
<keyword evidence="6" id="KW-1185">Reference proteome</keyword>
<reference evidence="5" key="1">
    <citation type="submission" date="2020-04" db="EMBL/GenBank/DDBJ databases">
        <authorList>
            <person name="Alioto T."/>
            <person name="Alioto T."/>
            <person name="Gomez Garrido J."/>
        </authorList>
    </citation>
    <scope>NUCLEOTIDE SEQUENCE</scope>
    <source>
        <strain evidence="5">A484AB</strain>
    </source>
</reference>
<name>A0A6S7JLI0_PARCT</name>
<dbReference type="GO" id="GO:0009966">
    <property type="term" value="P:regulation of signal transduction"/>
    <property type="evidence" value="ECO:0007669"/>
    <property type="project" value="TreeGrafter"/>
</dbReference>
<gene>
    <name evidence="5" type="ORF">PACLA_8A075231</name>
</gene>
<sequence length="111" mass="12077">TTMRNLLLISGILLTLLSTAAGTSDSCPELCDKSKCEEPVISCDSGVFVKDECDCCDVCLRSRNQICGGLHARFGKCESGLECVNDNNEAFMNDEDSDREEEEDDVIGVCQ</sequence>
<evidence type="ECO:0000256" key="1">
    <source>
        <dbReference type="ARBA" id="ARBA00004613"/>
    </source>
</evidence>
<proteinExistence type="predicted"/>
<feature type="non-terminal residue" evidence="5">
    <location>
        <position position="1"/>
    </location>
</feature>
<dbReference type="AlphaFoldDB" id="A0A6S7JLI0"/>
<dbReference type="SMART" id="SM00121">
    <property type="entry name" value="IB"/>
    <property type="match status" value="1"/>
</dbReference>
<dbReference type="InterPro" id="IPR011390">
    <property type="entry name" value="IGFBP_rP_mac25"/>
</dbReference>
<keyword evidence="4" id="KW-1015">Disulfide bond</keyword>
<keyword evidence="2" id="KW-0964">Secreted</keyword>
<dbReference type="GO" id="GO:0005520">
    <property type="term" value="F:insulin-like growth factor binding"/>
    <property type="evidence" value="ECO:0007669"/>
    <property type="project" value="InterPro"/>
</dbReference>
<dbReference type="Gene3D" id="4.10.40.20">
    <property type="match status" value="1"/>
</dbReference>
<comment type="caution">
    <text evidence="5">The sequence shown here is derived from an EMBL/GenBank/DDBJ whole genome shotgun (WGS) entry which is preliminary data.</text>
</comment>
<evidence type="ECO:0000313" key="5">
    <source>
        <dbReference type="EMBL" id="CAB4031711.1"/>
    </source>
</evidence>
<organism evidence="5 6">
    <name type="scientific">Paramuricea clavata</name>
    <name type="common">Red gorgonian</name>
    <name type="synonym">Violescent sea-whip</name>
    <dbReference type="NCBI Taxonomy" id="317549"/>
    <lineage>
        <taxon>Eukaryota</taxon>
        <taxon>Metazoa</taxon>
        <taxon>Cnidaria</taxon>
        <taxon>Anthozoa</taxon>
        <taxon>Octocorallia</taxon>
        <taxon>Malacalcyonacea</taxon>
        <taxon>Plexauridae</taxon>
        <taxon>Paramuricea</taxon>
    </lineage>
</organism>
<evidence type="ECO:0000256" key="3">
    <source>
        <dbReference type="ARBA" id="ARBA00022729"/>
    </source>
</evidence>
<evidence type="ECO:0000256" key="2">
    <source>
        <dbReference type="ARBA" id="ARBA00022525"/>
    </source>
</evidence>
<dbReference type="OrthoDB" id="6406784at2759"/>
<dbReference type="SUPFAM" id="SSF57184">
    <property type="entry name" value="Growth factor receptor domain"/>
    <property type="match status" value="1"/>
</dbReference>
<dbReference type="PROSITE" id="PS51323">
    <property type="entry name" value="IGFBP_N_2"/>
    <property type="match status" value="1"/>
</dbReference>